<keyword evidence="8 12" id="KW-0808">Transferase</keyword>
<organism evidence="12 13">
    <name type="scientific">Phenylobacterium glaciei</name>
    <dbReference type="NCBI Taxonomy" id="2803784"/>
    <lineage>
        <taxon>Bacteria</taxon>
        <taxon>Pseudomonadati</taxon>
        <taxon>Pseudomonadota</taxon>
        <taxon>Alphaproteobacteria</taxon>
        <taxon>Caulobacterales</taxon>
        <taxon>Caulobacteraceae</taxon>
        <taxon>Phenylobacterium</taxon>
    </lineage>
</organism>
<dbReference type="RefSeq" id="WP_215340420.1">
    <property type="nucleotide sequence ID" value="NZ_JAGSGD010000001.1"/>
</dbReference>
<name>A0A941D1W4_9CAUL</name>
<comment type="function">
    <text evidence="1">Condensation of UDP-2,3-diacylglucosamine and 2,3-diacylglucosamine-1-phosphate to form lipid A disaccharide, a precursor of lipid A, a phosphorylated glycolipid that anchors the lipopolysaccharide to the outer membrane of the cell.</text>
</comment>
<comment type="caution">
    <text evidence="12">The sequence shown here is derived from an EMBL/GenBank/DDBJ whole genome shotgun (WGS) entry which is preliminary data.</text>
</comment>
<comment type="similarity">
    <text evidence="2">Belongs to the LpxB family.</text>
</comment>
<evidence type="ECO:0000313" key="13">
    <source>
        <dbReference type="Proteomes" id="UP000622580"/>
    </source>
</evidence>
<keyword evidence="5" id="KW-0444">Lipid biosynthesis</keyword>
<evidence type="ECO:0000313" key="12">
    <source>
        <dbReference type="EMBL" id="MBR7619889.1"/>
    </source>
</evidence>
<keyword evidence="7 12" id="KW-0328">Glycosyltransferase</keyword>
<evidence type="ECO:0000256" key="1">
    <source>
        <dbReference type="ARBA" id="ARBA00002056"/>
    </source>
</evidence>
<dbReference type="AlphaFoldDB" id="A0A941D1W4"/>
<evidence type="ECO:0000256" key="11">
    <source>
        <dbReference type="NCBIfam" id="TIGR00215"/>
    </source>
</evidence>
<accession>A0A941D1W4</accession>
<evidence type="ECO:0000256" key="7">
    <source>
        <dbReference type="ARBA" id="ARBA00022676"/>
    </source>
</evidence>
<reference evidence="12" key="1">
    <citation type="submission" date="2021-04" db="EMBL/GenBank/DDBJ databases">
        <title>Draft genome assembly of strain Phenylobacterium sp. 20VBR1 using MiniION and Illumina platforms.</title>
        <authorList>
            <person name="Thomas F.A."/>
            <person name="Krishnan K.P."/>
            <person name="Sinha R.K."/>
        </authorList>
    </citation>
    <scope>NUCLEOTIDE SEQUENCE</scope>
    <source>
        <strain evidence="12">20VBR1</strain>
    </source>
</reference>
<comment type="catalytic activity">
    <reaction evidence="10">
        <text>a lipid X + a UDP-2-N,3-O-bis[(3R)-3-hydroxyacyl]-alpha-D-glucosamine = a lipid A disaccharide + UDP + H(+)</text>
        <dbReference type="Rhea" id="RHEA:67828"/>
        <dbReference type="ChEBI" id="CHEBI:15378"/>
        <dbReference type="ChEBI" id="CHEBI:58223"/>
        <dbReference type="ChEBI" id="CHEBI:137748"/>
        <dbReference type="ChEBI" id="CHEBI:176338"/>
        <dbReference type="ChEBI" id="CHEBI:176343"/>
        <dbReference type="EC" id="2.4.1.182"/>
    </reaction>
</comment>
<dbReference type="Gene3D" id="3.40.50.2000">
    <property type="entry name" value="Glycogen Phosphorylase B"/>
    <property type="match status" value="1"/>
</dbReference>
<evidence type="ECO:0000256" key="10">
    <source>
        <dbReference type="ARBA" id="ARBA00048975"/>
    </source>
</evidence>
<dbReference type="GO" id="GO:0016020">
    <property type="term" value="C:membrane"/>
    <property type="evidence" value="ECO:0007669"/>
    <property type="project" value="GOC"/>
</dbReference>
<dbReference type="NCBIfam" id="TIGR00215">
    <property type="entry name" value="lpxB"/>
    <property type="match status" value="1"/>
</dbReference>
<dbReference type="GO" id="GO:0008915">
    <property type="term" value="F:lipid-A-disaccharide synthase activity"/>
    <property type="evidence" value="ECO:0007669"/>
    <property type="project" value="UniProtKB-UniRule"/>
</dbReference>
<dbReference type="Pfam" id="PF02684">
    <property type="entry name" value="LpxB"/>
    <property type="match status" value="1"/>
</dbReference>
<evidence type="ECO:0000256" key="3">
    <source>
        <dbReference type="ARBA" id="ARBA00012687"/>
    </source>
</evidence>
<sequence>MSKLLTVMLVATEASGDDRGAGLAKALRARLGDNVRFIGTGGAQMAAQGVESLFDIAQLSILGVVDALAVYPRAMKLVNQTVEVAAREKPDVVVLIDSWAFSLRVAHRLRKIAPTIPLVKYVAPQVWAWRRGRAKVLAGAVDHLLSIHTFDAPYFEAEGLATTFVGNAALKVDFSKADPARLRKSLGISPQAPILLVLPGSRPSEIARVLPSFGEAALLLKASHPDLEIVIPAAPTVAAAVKAQVAGWPRRAHVVEGDQAKLDAMKAATAALACSGTVTIELALAGCPMVIGYRIDKLTYALVNRLVKRPITLFNIAAGAIVAPELIQDDCTPENLAREAALRLDNADIAGRQVAAQYGALEKMGRGGPDPSDAAAEAILKIIA</sequence>
<protein>
    <recommendedName>
        <fullName evidence="4 11">Lipid-A-disaccharide synthase</fullName>
        <ecNumber evidence="3 11">2.4.1.182</ecNumber>
    </recommendedName>
</protein>
<proteinExistence type="inferred from homology"/>
<gene>
    <name evidence="12" type="primary">lpxB</name>
    <name evidence="12" type="ORF">JKL49_10865</name>
</gene>
<evidence type="ECO:0000256" key="8">
    <source>
        <dbReference type="ARBA" id="ARBA00022679"/>
    </source>
</evidence>
<evidence type="ECO:0000256" key="9">
    <source>
        <dbReference type="ARBA" id="ARBA00023098"/>
    </source>
</evidence>
<dbReference type="Proteomes" id="UP000622580">
    <property type="component" value="Unassembled WGS sequence"/>
</dbReference>
<keyword evidence="9" id="KW-0443">Lipid metabolism</keyword>
<dbReference type="PANTHER" id="PTHR30372">
    <property type="entry name" value="LIPID-A-DISACCHARIDE SYNTHASE"/>
    <property type="match status" value="1"/>
</dbReference>
<evidence type="ECO:0000256" key="4">
    <source>
        <dbReference type="ARBA" id="ARBA00020902"/>
    </source>
</evidence>
<dbReference type="EMBL" id="JAGSGD010000001">
    <property type="protein sequence ID" value="MBR7619889.1"/>
    <property type="molecule type" value="Genomic_DNA"/>
</dbReference>
<evidence type="ECO:0000256" key="6">
    <source>
        <dbReference type="ARBA" id="ARBA00022556"/>
    </source>
</evidence>
<evidence type="ECO:0000256" key="2">
    <source>
        <dbReference type="ARBA" id="ARBA00007868"/>
    </source>
</evidence>
<dbReference type="GO" id="GO:0005543">
    <property type="term" value="F:phospholipid binding"/>
    <property type="evidence" value="ECO:0007669"/>
    <property type="project" value="TreeGrafter"/>
</dbReference>
<dbReference type="PANTHER" id="PTHR30372:SF4">
    <property type="entry name" value="LIPID-A-DISACCHARIDE SYNTHASE, MITOCHONDRIAL-RELATED"/>
    <property type="match status" value="1"/>
</dbReference>
<dbReference type="GO" id="GO:0009245">
    <property type="term" value="P:lipid A biosynthetic process"/>
    <property type="evidence" value="ECO:0007669"/>
    <property type="project" value="UniProtKB-UniRule"/>
</dbReference>
<evidence type="ECO:0000256" key="5">
    <source>
        <dbReference type="ARBA" id="ARBA00022516"/>
    </source>
</evidence>
<keyword evidence="13" id="KW-1185">Reference proteome</keyword>
<dbReference type="InterPro" id="IPR003835">
    <property type="entry name" value="Glyco_trans_19"/>
</dbReference>
<keyword evidence="6" id="KW-0441">Lipid A biosynthesis</keyword>
<dbReference type="SUPFAM" id="SSF53756">
    <property type="entry name" value="UDP-Glycosyltransferase/glycogen phosphorylase"/>
    <property type="match status" value="1"/>
</dbReference>
<dbReference type="EC" id="2.4.1.182" evidence="3 11"/>